<dbReference type="EMBL" id="UAUU01000009">
    <property type="protein sequence ID" value="SPZ88434.1"/>
    <property type="molecule type" value="Genomic_DNA"/>
</dbReference>
<evidence type="ECO:0000313" key="3">
    <source>
        <dbReference type="Proteomes" id="UP000251241"/>
    </source>
</evidence>
<gene>
    <name evidence="2" type="ORF">NCTC11343_03483</name>
</gene>
<dbReference type="InterPro" id="IPR001509">
    <property type="entry name" value="Epimerase_deHydtase"/>
</dbReference>
<name>A0A2X2J468_SPHMU</name>
<organism evidence="2 3">
    <name type="scientific">Sphingobacterium multivorum</name>
    <dbReference type="NCBI Taxonomy" id="28454"/>
    <lineage>
        <taxon>Bacteria</taxon>
        <taxon>Pseudomonadati</taxon>
        <taxon>Bacteroidota</taxon>
        <taxon>Sphingobacteriia</taxon>
        <taxon>Sphingobacteriales</taxon>
        <taxon>Sphingobacteriaceae</taxon>
        <taxon>Sphingobacterium</taxon>
    </lineage>
</organism>
<dbReference type="AlphaFoldDB" id="A0A2X2J468"/>
<dbReference type="PANTHER" id="PTHR43245:SF58">
    <property type="entry name" value="BLL5923 PROTEIN"/>
    <property type="match status" value="1"/>
</dbReference>
<dbReference type="PANTHER" id="PTHR43245">
    <property type="entry name" value="BIFUNCTIONAL POLYMYXIN RESISTANCE PROTEIN ARNA"/>
    <property type="match status" value="1"/>
</dbReference>
<accession>A0A2X2J468</accession>
<dbReference type="GeneID" id="97183343"/>
<evidence type="ECO:0000259" key="1">
    <source>
        <dbReference type="Pfam" id="PF01370"/>
    </source>
</evidence>
<sequence length="297" mass="33138">MKDIAILGSSGFIGQNLLENIEGSFGVSLRNDDLQERLGSAEVIVNLVGKAHDHKGDATEEDYFYVNFELTKQIFTAFNNSKASVLIHVSSIAAVEEYESVSPLVETDSCNPLSWYGKSKLIAEQWLLEQELNEGKKIIIVRPPMVHGVGDKGSLRLLYRLISRGIPYPLSSFNNSRSFIGIDNFIFFIKAFIERRHSIDSGVYHIADDEYVSTSDIIAIMKEVTGKRILNLSIPRFLVRFIAGLGDRIPIPLNTKRLKKMTGTLLLSNVKAKSVLGIRKLPTTAKEGLYKTIRSFG</sequence>
<dbReference type="Gene3D" id="3.40.50.720">
    <property type="entry name" value="NAD(P)-binding Rossmann-like Domain"/>
    <property type="match status" value="1"/>
</dbReference>
<protein>
    <submittedName>
        <fullName evidence="2">NAD dependent epimerase/dehydratase family</fullName>
    </submittedName>
</protein>
<evidence type="ECO:0000313" key="2">
    <source>
        <dbReference type="EMBL" id="SPZ88434.1"/>
    </source>
</evidence>
<dbReference type="SUPFAM" id="SSF51735">
    <property type="entry name" value="NAD(P)-binding Rossmann-fold domains"/>
    <property type="match status" value="1"/>
</dbReference>
<dbReference type="Pfam" id="PF01370">
    <property type="entry name" value="Epimerase"/>
    <property type="match status" value="1"/>
</dbReference>
<reference evidence="2 3" key="1">
    <citation type="submission" date="2018-06" db="EMBL/GenBank/DDBJ databases">
        <authorList>
            <consortium name="Pathogen Informatics"/>
            <person name="Doyle S."/>
        </authorList>
    </citation>
    <scope>NUCLEOTIDE SEQUENCE [LARGE SCALE GENOMIC DNA]</scope>
    <source>
        <strain evidence="2 3">NCTC11343</strain>
    </source>
</reference>
<dbReference type="Proteomes" id="UP000251241">
    <property type="component" value="Unassembled WGS sequence"/>
</dbReference>
<proteinExistence type="predicted"/>
<dbReference type="InterPro" id="IPR036291">
    <property type="entry name" value="NAD(P)-bd_dom_sf"/>
</dbReference>
<dbReference type="InterPro" id="IPR050177">
    <property type="entry name" value="Lipid_A_modif_metabolic_enz"/>
</dbReference>
<feature type="domain" description="NAD-dependent epimerase/dehydratase" evidence="1">
    <location>
        <begin position="33"/>
        <end position="206"/>
    </location>
</feature>
<dbReference type="RefSeq" id="WP_112375299.1">
    <property type="nucleotide sequence ID" value="NZ_CP069793.1"/>
</dbReference>